<feature type="signal peptide" evidence="2">
    <location>
        <begin position="1"/>
        <end position="22"/>
    </location>
</feature>
<evidence type="ECO:0000313" key="3">
    <source>
        <dbReference type="EMBL" id="KAL2060748.1"/>
    </source>
</evidence>
<gene>
    <name evidence="3" type="ORF">VTL71DRAFT_9390</name>
</gene>
<feature type="region of interest" description="Disordered" evidence="1">
    <location>
        <begin position="179"/>
        <end position="205"/>
    </location>
</feature>
<name>A0ABR4BSX1_9HELO</name>
<dbReference type="Proteomes" id="UP001595075">
    <property type="component" value="Unassembled WGS sequence"/>
</dbReference>
<feature type="chain" id="PRO_5045713610" evidence="2">
    <location>
        <begin position="23"/>
        <end position="229"/>
    </location>
</feature>
<sequence>MMSKISSALLLTLLTLIAFSNATVWVVQCYDGASAEECNYNFGTYCNSEGVLLRGAHRAPGCTTKKDRGIHPGGYCECKILSFDPPKKNDESDITEILQHYSEVVEADAPYIIHPDLTSSAESSETSESSEDEILGKRQNPVLPTGALNSAFGFLGSVSSVLGHTSMLNSAATSIHASTTAHSATSTHSQTPTSTATPHSPSNGAAAGRKTMGIFGTLGVVIVGLLVGL</sequence>
<keyword evidence="4" id="KW-1185">Reference proteome</keyword>
<comment type="caution">
    <text evidence="3">The sequence shown here is derived from an EMBL/GenBank/DDBJ whole genome shotgun (WGS) entry which is preliminary data.</text>
</comment>
<dbReference type="EMBL" id="JAZHXI010000021">
    <property type="protein sequence ID" value="KAL2060748.1"/>
    <property type="molecule type" value="Genomic_DNA"/>
</dbReference>
<keyword evidence="2" id="KW-0732">Signal</keyword>
<organism evidence="3 4">
    <name type="scientific">Oculimacula yallundae</name>
    <dbReference type="NCBI Taxonomy" id="86028"/>
    <lineage>
        <taxon>Eukaryota</taxon>
        <taxon>Fungi</taxon>
        <taxon>Dikarya</taxon>
        <taxon>Ascomycota</taxon>
        <taxon>Pezizomycotina</taxon>
        <taxon>Leotiomycetes</taxon>
        <taxon>Helotiales</taxon>
        <taxon>Ploettnerulaceae</taxon>
        <taxon>Oculimacula</taxon>
    </lineage>
</organism>
<feature type="compositionally biased region" description="Low complexity" evidence="1">
    <location>
        <begin position="179"/>
        <end position="202"/>
    </location>
</feature>
<evidence type="ECO:0000256" key="1">
    <source>
        <dbReference type="SAM" id="MobiDB-lite"/>
    </source>
</evidence>
<protein>
    <submittedName>
        <fullName evidence="3">Uncharacterized protein</fullName>
    </submittedName>
</protein>
<proteinExistence type="predicted"/>
<reference evidence="3 4" key="1">
    <citation type="journal article" date="2024" name="Commun. Biol.">
        <title>Comparative genomic analysis of thermophilic fungi reveals convergent evolutionary adaptations and gene losses.</title>
        <authorList>
            <person name="Steindorff A.S."/>
            <person name="Aguilar-Pontes M.V."/>
            <person name="Robinson A.J."/>
            <person name="Andreopoulos B."/>
            <person name="LaButti K."/>
            <person name="Kuo A."/>
            <person name="Mondo S."/>
            <person name="Riley R."/>
            <person name="Otillar R."/>
            <person name="Haridas S."/>
            <person name="Lipzen A."/>
            <person name="Grimwood J."/>
            <person name="Schmutz J."/>
            <person name="Clum A."/>
            <person name="Reid I.D."/>
            <person name="Moisan M.C."/>
            <person name="Butler G."/>
            <person name="Nguyen T.T.M."/>
            <person name="Dewar K."/>
            <person name="Conant G."/>
            <person name="Drula E."/>
            <person name="Henrissat B."/>
            <person name="Hansel C."/>
            <person name="Singer S."/>
            <person name="Hutchinson M.I."/>
            <person name="de Vries R.P."/>
            <person name="Natvig D.O."/>
            <person name="Powell A.J."/>
            <person name="Tsang A."/>
            <person name="Grigoriev I.V."/>
        </authorList>
    </citation>
    <scope>NUCLEOTIDE SEQUENCE [LARGE SCALE GENOMIC DNA]</scope>
    <source>
        <strain evidence="3 4">CBS 494.80</strain>
    </source>
</reference>
<evidence type="ECO:0000313" key="4">
    <source>
        <dbReference type="Proteomes" id="UP001595075"/>
    </source>
</evidence>
<evidence type="ECO:0000256" key="2">
    <source>
        <dbReference type="SAM" id="SignalP"/>
    </source>
</evidence>
<accession>A0ABR4BSX1</accession>